<dbReference type="InterPro" id="IPR041562">
    <property type="entry name" value="MCM_lid"/>
</dbReference>
<proteinExistence type="inferred from homology"/>
<dbReference type="Pfam" id="PF17207">
    <property type="entry name" value="MCM_OB"/>
    <property type="match status" value="1"/>
</dbReference>
<evidence type="ECO:0000256" key="6">
    <source>
        <dbReference type="ARBA" id="ARBA00022840"/>
    </source>
</evidence>
<dbReference type="GO" id="GO:0003697">
    <property type="term" value="F:single-stranded DNA binding"/>
    <property type="evidence" value="ECO:0007669"/>
    <property type="project" value="TreeGrafter"/>
</dbReference>
<dbReference type="PRINTS" id="PR01657">
    <property type="entry name" value="MCMFAMILY"/>
</dbReference>
<reference evidence="14" key="1">
    <citation type="submission" date="2021-01" db="EMBL/GenBank/DDBJ databases">
        <authorList>
            <person name="Corre E."/>
            <person name="Pelletier E."/>
            <person name="Niang G."/>
            <person name="Scheremetjew M."/>
            <person name="Finn R."/>
            <person name="Kale V."/>
            <person name="Holt S."/>
            <person name="Cochrane G."/>
            <person name="Meng A."/>
            <person name="Brown T."/>
            <person name="Cohen L."/>
        </authorList>
    </citation>
    <scope>NUCLEOTIDE SEQUENCE</scope>
    <source>
        <strain evidence="14">CCMP1320</strain>
    </source>
</reference>
<evidence type="ECO:0000256" key="11">
    <source>
        <dbReference type="RuleBase" id="RU004070"/>
    </source>
</evidence>
<dbReference type="SUPFAM" id="SSF52540">
    <property type="entry name" value="P-loop containing nucleoside triphosphate hydrolases"/>
    <property type="match status" value="1"/>
</dbReference>
<evidence type="ECO:0000256" key="12">
    <source>
        <dbReference type="RuleBase" id="RU365012"/>
    </source>
</evidence>
<evidence type="ECO:0000256" key="5">
    <source>
        <dbReference type="ARBA" id="ARBA00022806"/>
    </source>
</evidence>
<dbReference type="SMART" id="SM00382">
    <property type="entry name" value="AAA"/>
    <property type="match status" value="1"/>
</dbReference>
<evidence type="ECO:0000256" key="9">
    <source>
        <dbReference type="ARBA" id="ARBA00023306"/>
    </source>
</evidence>
<dbReference type="GO" id="GO:0005634">
    <property type="term" value="C:nucleus"/>
    <property type="evidence" value="ECO:0007669"/>
    <property type="project" value="UniProtKB-SubCell"/>
</dbReference>
<dbReference type="GO" id="GO:0042555">
    <property type="term" value="C:MCM complex"/>
    <property type="evidence" value="ECO:0007669"/>
    <property type="project" value="InterPro"/>
</dbReference>
<keyword evidence="7 11" id="KW-0238">DNA-binding</keyword>
<dbReference type="Gene3D" id="3.30.1640.10">
    <property type="entry name" value="mini-chromosome maintenance (MCM) complex, chain A, domain 1"/>
    <property type="match status" value="1"/>
</dbReference>
<evidence type="ECO:0000313" key="14">
    <source>
        <dbReference type="EMBL" id="CAE0485496.1"/>
    </source>
</evidence>
<dbReference type="Gene3D" id="2.40.50.140">
    <property type="entry name" value="Nucleic acid-binding proteins"/>
    <property type="match status" value="1"/>
</dbReference>
<keyword evidence="3 11" id="KW-0547">Nucleotide-binding</keyword>
<dbReference type="PROSITE" id="PS50051">
    <property type="entry name" value="MCM_2"/>
    <property type="match status" value="1"/>
</dbReference>
<keyword evidence="6 11" id="KW-0067">ATP-binding</keyword>
<dbReference type="InterPro" id="IPR008050">
    <property type="entry name" value="MCM7"/>
</dbReference>
<evidence type="ECO:0000256" key="10">
    <source>
        <dbReference type="ARBA" id="ARBA00047995"/>
    </source>
</evidence>
<dbReference type="GO" id="GO:0017116">
    <property type="term" value="F:single-stranded DNA helicase activity"/>
    <property type="evidence" value="ECO:0007669"/>
    <property type="project" value="TreeGrafter"/>
</dbReference>
<dbReference type="InterPro" id="IPR031327">
    <property type="entry name" value="MCM"/>
</dbReference>
<organism evidence="14">
    <name type="scientific">Dunaliella tertiolecta</name>
    <name type="common">Green alga</name>
    <dbReference type="NCBI Taxonomy" id="3047"/>
    <lineage>
        <taxon>Eukaryota</taxon>
        <taxon>Viridiplantae</taxon>
        <taxon>Chlorophyta</taxon>
        <taxon>core chlorophytes</taxon>
        <taxon>Chlorophyceae</taxon>
        <taxon>CS clade</taxon>
        <taxon>Chlamydomonadales</taxon>
        <taxon>Dunaliellaceae</taxon>
        <taxon>Dunaliella</taxon>
    </lineage>
</organism>
<dbReference type="Pfam" id="PF00493">
    <property type="entry name" value="MCM"/>
    <property type="match status" value="1"/>
</dbReference>
<dbReference type="SUPFAM" id="SSF50249">
    <property type="entry name" value="Nucleic acid-binding proteins"/>
    <property type="match status" value="1"/>
</dbReference>
<accession>A0A7S3QKH7</accession>
<keyword evidence="2 12" id="KW-0235">DNA replication</keyword>
<comment type="subcellular location">
    <subcellularLocation>
        <location evidence="1 12">Nucleus</location>
    </subcellularLocation>
</comment>
<dbReference type="Pfam" id="PF14551">
    <property type="entry name" value="MCM_N"/>
    <property type="match status" value="1"/>
</dbReference>
<dbReference type="PROSITE" id="PS00847">
    <property type="entry name" value="MCM_1"/>
    <property type="match status" value="1"/>
</dbReference>
<dbReference type="SMART" id="SM00350">
    <property type="entry name" value="MCM"/>
    <property type="match status" value="1"/>
</dbReference>
<sequence>MESAGVNYEEETARCELFLKNYMDPNTNDLKYAKILQSIANRETRRLIVELDDVEDFFDQGDHAAPKFISNIESNTKRYLALFASAASAALPKPNKTDLESDIFDVLASHRAQHGGGGEGQAGVPAATALPPALLRRFDVYFKPRAKMGRQPMRSVNAAHIGHIVKLKGTITNVSDVKPLVTVAAYTDVETGHELYQEVLGRSFTPLDAQDPYQKKKIPPALETRGCRFTRFQEARLQEAVEEVPEGSTPRTMRIHFRGPICRSVKAGDEVIMTGVFLPEPYTGFKAMRAGLLTNTFVEAMEVEQLKTSYAESVLSRSDLQKIAEIRARSAQGGSDVFKTVALSIAPEIFGHEDVKKALLLSMVGGCTRVLPDGMKLRGDVHVCLMGDPGVAKSQLLKYVTRISPRSVYTTGKGSSGVGLTAAVMRNQLTKELVLEGGALVLADKGICCIDEFDKMDESDRTAIHEVMEQQTVSIAKAGITTTLNTRTTLMAAANPAWGRYDKKRTPAENINLPAALLSRFDILWLMLDEVSDEGDRMLAEHVLTVHRTGAAPVHSSLGEGNTALSPELMRAIVAQAKTYEPSVPPELTEFIAEQYCGLRQKELEQEQAGEGSATYTTPRTLLSILRLSQACARLRFSNTVDRADVTEALRLMLGSKASLTEGGGAKRAADEDPVSLCYRLIREEGRRIARGQPPDRPITITAGRIAGITAKYGNITREVIDTCIQEYCDIAVWTAERDVDGNAVLHLDPQDIGAMV</sequence>
<comment type="similarity">
    <text evidence="11">Belongs to the MCM family.</text>
</comment>
<evidence type="ECO:0000256" key="2">
    <source>
        <dbReference type="ARBA" id="ARBA00022705"/>
    </source>
</evidence>
<dbReference type="InterPro" id="IPR012340">
    <property type="entry name" value="NA-bd_OB-fold"/>
</dbReference>
<dbReference type="InterPro" id="IPR003593">
    <property type="entry name" value="AAA+_ATPase"/>
</dbReference>
<dbReference type="InterPro" id="IPR033762">
    <property type="entry name" value="MCM_OB"/>
</dbReference>
<feature type="domain" description="MCM C-terminal AAA(+) ATPase" evidence="13">
    <location>
        <begin position="337"/>
        <end position="543"/>
    </location>
</feature>
<evidence type="ECO:0000256" key="3">
    <source>
        <dbReference type="ARBA" id="ARBA00022741"/>
    </source>
</evidence>
<dbReference type="InterPro" id="IPR027417">
    <property type="entry name" value="P-loop_NTPase"/>
</dbReference>
<dbReference type="FunFam" id="3.40.50.300:FF:000826">
    <property type="entry name" value="Replicative DNA helicase Mcm"/>
    <property type="match status" value="1"/>
</dbReference>
<dbReference type="EC" id="3.6.4.12" evidence="12"/>
<dbReference type="GO" id="GO:0005524">
    <property type="term" value="F:ATP binding"/>
    <property type="evidence" value="ECO:0007669"/>
    <property type="project" value="UniProtKB-KW"/>
</dbReference>
<dbReference type="GO" id="GO:0016787">
    <property type="term" value="F:hydrolase activity"/>
    <property type="evidence" value="ECO:0007669"/>
    <property type="project" value="UniProtKB-KW"/>
</dbReference>
<evidence type="ECO:0000256" key="8">
    <source>
        <dbReference type="ARBA" id="ARBA00023242"/>
    </source>
</evidence>
<keyword evidence="4 12" id="KW-0378">Hydrolase</keyword>
<evidence type="ECO:0000256" key="7">
    <source>
        <dbReference type="ARBA" id="ARBA00023125"/>
    </source>
</evidence>
<protein>
    <recommendedName>
        <fullName evidence="12">DNA replication licensing factor MCM7</fullName>
        <ecNumber evidence="12">3.6.4.12</ecNumber>
    </recommendedName>
</protein>
<dbReference type="GO" id="GO:0000727">
    <property type="term" value="P:double-strand break repair via break-induced replication"/>
    <property type="evidence" value="ECO:0007669"/>
    <property type="project" value="TreeGrafter"/>
</dbReference>
<dbReference type="InterPro" id="IPR018525">
    <property type="entry name" value="MCM_CS"/>
</dbReference>
<name>A0A7S3QKH7_DUNTE</name>
<dbReference type="EMBL" id="HBIP01001216">
    <property type="protein sequence ID" value="CAE0485496.1"/>
    <property type="molecule type" value="Transcribed_RNA"/>
</dbReference>
<dbReference type="PANTHER" id="PTHR11630:SF26">
    <property type="entry name" value="DNA REPLICATION LICENSING FACTOR MCM7"/>
    <property type="match status" value="1"/>
</dbReference>
<keyword evidence="5 12" id="KW-0347">Helicase</keyword>
<dbReference type="GO" id="GO:0006271">
    <property type="term" value="P:DNA strand elongation involved in DNA replication"/>
    <property type="evidence" value="ECO:0007669"/>
    <property type="project" value="TreeGrafter"/>
</dbReference>
<dbReference type="InterPro" id="IPR001208">
    <property type="entry name" value="MCM_dom"/>
</dbReference>
<dbReference type="PRINTS" id="PR01663">
    <property type="entry name" value="MCMPROTEIN7"/>
</dbReference>
<comment type="function">
    <text evidence="12">Acts as component of the MCM2-7 complex (MCM complex) which is the replicative helicase essential for 'once per cell cycle' DNA replication initiation and elongation in eukaryotic cells. The active ATPase sites in the MCM2-7 ring are formed through the interaction surfaces of two neighboring subunits such that a critical structure of a conserved arginine finger motif is provided in trans relative to the ATP-binding site of the Walker A box of the adjacent subunit. The six ATPase active sites, however, are likely to contribute differentially to the complex helicase activity.</text>
</comment>
<evidence type="ECO:0000256" key="4">
    <source>
        <dbReference type="ARBA" id="ARBA00022801"/>
    </source>
</evidence>
<dbReference type="AlphaFoldDB" id="A0A7S3QKH7"/>
<comment type="catalytic activity">
    <reaction evidence="10 12">
        <text>ATP + H2O = ADP + phosphate + H(+)</text>
        <dbReference type="Rhea" id="RHEA:13065"/>
        <dbReference type="ChEBI" id="CHEBI:15377"/>
        <dbReference type="ChEBI" id="CHEBI:15378"/>
        <dbReference type="ChEBI" id="CHEBI:30616"/>
        <dbReference type="ChEBI" id="CHEBI:43474"/>
        <dbReference type="ChEBI" id="CHEBI:456216"/>
        <dbReference type="EC" id="3.6.4.12"/>
    </reaction>
</comment>
<dbReference type="GO" id="GO:0006270">
    <property type="term" value="P:DNA replication initiation"/>
    <property type="evidence" value="ECO:0007669"/>
    <property type="project" value="InterPro"/>
</dbReference>
<keyword evidence="9 12" id="KW-0131">Cell cycle</keyword>
<dbReference type="PANTHER" id="PTHR11630">
    <property type="entry name" value="DNA REPLICATION LICENSING FACTOR MCM FAMILY MEMBER"/>
    <property type="match status" value="1"/>
</dbReference>
<gene>
    <name evidence="12" type="primary">MCM7</name>
    <name evidence="14" type="ORF">DTER00134_LOCUS535</name>
</gene>
<dbReference type="Pfam" id="PF17855">
    <property type="entry name" value="MCM_lid"/>
    <property type="match status" value="1"/>
</dbReference>
<evidence type="ECO:0000259" key="13">
    <source>
        <dbReference type="PROSITE" id="PS50051"/>
    </source>
</evidence>
<dbReference type="InterPro" id="IPR027925">
    <property type="entry name" value="MCM_N"/>
</dbReference>
<keyword evidence="8 12" id="KW-0539">Nucleus</keyword>
<dbReference type="Gene3D" id="3.40.50.300">
    <property type="entry name" value="P-loop containing nucleotide triphosphate hydrolases"/>
    <property type="match status" value="1"/>
</dbReference>
<evidence type="ECO:0000256" key="1">
    <source>
        <dbReference type="ARBA" id="ARBA00004123"/>
    </source>
</evidence>